<name>A0A915D408_9BILA</name>
<feature type="compositionally biased region" description="Low complexity" evidence="2">
    <location>
        <begin position="113"/>
        <end position="126"/>
    </location>
</feature>
<proteinExistence type="inferred from homology"/>
<comment type="similarity">
    <text evidence="1">Belongs to the round spermatid basic protein 1 family.</text>
</comment>
<evidence type="ECO:0000313" key="3">
    <source>
        <dbReference type="Proteomes" id="UP000887574"/>
    </source>
</evidence>
<feature type="compositionally biased region" description="Polar residues" evidence="2">
    <location>
        <begin position="127"/>
        <end position="144"/>
    </location>
</feature>
<evidence type="ECO:0000256" key="1">
    <source>
        <dbReference type="ARBA" id="ARBA00010560"/>
    </source>
</evidence>
<dbReference type="GO" id="GO:0005634">
    <property type="term" value="C:nucleus"/>
    <property type="evidence" value="ECO:0007669"/>
    <property type="project" value="InterPro"/>
</dbReference>
<dbReference type="AlphaFoldDB" id="A0A915D408"/>
<feature type="compositionally biased region" description="Basic and acidic residues" evidence="2">
    <location>
        <begin position="228"/>
        <end position="270"/>
    </location>
</feature>
<feature type="compositionally biased region" description="Basic and acidic residues" evidence="2">
    <location>
        <begin position="301"/>
        <end position="312"/>
    </location>
</feature>
<sequence length="725" mass="81878">MKKVKICNMAASVEYSSLPSSMHSPGKSFRKQFAKQNCEEEVNGSGGAMDISSPSRSPSPALLKVNDRSNGFDNKSSSSSQSNGQSSSSHAGGLSSKQSHSNAYHKKHQSFESSSSSNKTLSNTSLPYANNSDAGSTSLDKCSNQPSSSFLLPPPQPSSMGSPLSDDCMRSPRKSPCKQTDENLALDPILMDLQRESTKKLSNKQVKRPLDSPSNTGSGGSSKKARKHGEETAKLEKTPTDEKREEHSNRHNLLIEERSHADNKESEHAKPSTSIKIEPVEEKVGVKQESRSSPSNQNDTSEQKSVRLEENKKKFKHEHKSKHYSHSHEKDHKDKKKKKKKAKLPEISEKFRKYVHIDVHPNGGASMLKTDWRKLKQQLTSEERQIFAEEFITLGLAELNATPVFVICIIENAAEYLEDVLKHLGLNYSHLPVKIGCLNNKQIVESMPIGQYYKHVMETINHGTYKSGPLHELSLVGPKKEECGHYFKEIIESLEKCPFLGCLLPWGHRAITCNQRPADSDDGPIYWARPGEQMIRTDEAKDTDSKTKRRNSGLHKRTGALTIRSMERREFLFEDRTPCHADHVGDGLERHTTAAVGILQAIRGPKEKRREENRAVKDVICFHANDFYRIVEILQLDLFEPPMSQCVQWVEEAKLNQLRRDGIRYSKFQLYENCVYFLPRKIIHQFRTISACGSIAWHVRLKQYYDQKEEDGEKPAQDFGNGCHT</sequence>
<evidence type="ECO:0000256" key="2">
    <source>
        <dbReference type="SAM" id="MobiDB-lite"/>
    </source>
</evidence>
<dbReference type="Proteomes" id="UP000887574">
    <property type="component" value="Unplaced"/>
</dbReference>
<feature type="compositionally biased region" description="Basic residues" evidence="2">
    <location>
        <begin position="333"/>
        <end position="342"/>
    </location>
</feature>
<reference evidence="4" key="1">
    <citation type="submission" date="2022-11" db="UniProtKB">
        <authorList>
            <consortium name="WormBaseParasite"/>
        </authorList>
    </citation>
    <scope>IDENTIFICATION</scope>
</reference>
<keyword evidence="3" id="KW-1185">Reference proteome</keyword>
<feature type="region of interest" description="Disordered" evidence="2">
    <location>
        <begin position="15"/>
        <end position="343"/>
    </location>
</feature>
<feature type="compositionally biased region" description="Polar residues" evidence="2">
    <location>
        <begin position="291"/>
        <end position="300"/>
    </location>
</feature>
<dbReference type="PANTHER" id="PTHR13354:SF11">
    <property type="entry name" value="LYSINE-SPECIFIC DEMETHYLASE 9"/>
    <property type="match status" value="1"/>
</dbReference>
<dbReference type="WBParaSite" id="jg15334">
    <property type="protein sequence ID" value="jg15334"/>
    <property type="gene ID" value="jg15334"/>
</dbReference>
<protein>
    <submittedName>
        <fullName evidence="4">Round spermatid basic protein 1-like protein</fullName>
    </submittedName>
</protein>
<evidence type="ECO:0000313" key="4">
    <source>
        <dbReference type="WBParaSite" id="jg15334"/>
    </source>
</evidence>
<feature type="compositionally biased region" description="Low complexity" evidence="2">
    <location>
        <begin position="76"/>
        <end position="99"/>
    </location>
</feature>
<organism evidence="3 4">
    <name type="scientific">Ditylenchus dipsaci</name>
    <dbReference type="NCBI Taxonomy" id="166011"/>
    <lineage>
        <taxon>Eukaryota</taxon>
        <taxon>Metazoa</taxon>
        <taxon>Ecdysozoa</taxon>
        <taxon>Nematoda</taxon>
        <taxon>Chromadorea</taxon>
        <taxon>Rhabditida</taxon>
        <taxon>Tylenchina</taxon>
        <taxon>Tylenchomorpha</taxon>
        <taxon>Sphaerularioidea</taxon>
        <taxon>Anguinidae</taxon>
        <taxon>Anguininae</taxon>
        <taxon>Ditylenchus</taxon>
    </lineage>
</organism>
<dbReference type="InterPro" id="IPR026306">
    <property type="entry name" value="RSBN1/Dpy-2/CEP530"/>
</dbReference>
<feature type="compositionally biased region" description="Basic and acidic residues" evidence="2">
    <location>
        <begin position="278"/>
        <end position="290"/>
    </location>
</feature>
<dbReference type="PANTHER" id="PTHR13354">
    <property type="entry name" value="ROUND SPERMATID BASIC PROTEIN 1"/>
    <property type="match status" value="1"/>
</dbReference>
<feature type="compositionally biased region" description="Basic residues" evidence="2">
    <location>
        <begin position="313"/>
        <end position="325"/>
    </location>
</feature>
<accession>A0A915D408</accession>